<dbReference type="GeneID" id="16074929"/>
<evidence type="ECO:0000313" key="1">
    <source>
        <dbReference type="EMBL" id="EGD73320.1"/>
    </source>
</evidence>
<evidence type="ECO:0000313" key="2">
    <source>
        <dbReference type="Proteomes" id="UP000007799"/>
    </source>
</evidence>
<name>F2U9B7_SALR5</name>
<dbReference type="Proteomes" id="UP000007799">
    <property type="component" value="Unassembled WGS sequence"/>
</dbReference>
<dbReference type="KEGG" id="sre:PTSG_12244"/>
<accession>F2U9B7</accession>
<dbReference type="AlphaFoldDB" id="F2U9B7"/>
<gene>
    <name evidence="1" type="ORF">PTSG_12244</name>
</gene>
<dbReference type="EMBL" id="GL832965">
    <property type="protein sequence ID" value="EGD73320.1"/>
    <property type="molecule type" value="Genomic_DNA"/>
</dbReference>
<dbReference type="InParanoid" id="F2U9B7"/>
<proteinExistence type="predicted"/>
<reference evidence="1" key="1">
    <citation type="submission" date="2009-08" db="EMBL/GenBank/DDBJ databases">
        <title>Annotation of Salpingoeca rosetta.</title>
        <authorList>
            <consortium name="The Broad Institute Genome Sequencing Platform"/>
            <person name="Russ C."/>
            <person name="Cuomo C."/>
            <person name="Burger G."/>
            <person name="Gray M.W."/>
            <person name="Holland P.W.H."/>
            <person name="King N."/>
            <person name="Lang F.B.F."/>
            <person name="Roger A.J."/>
            <person name="Ruiz-Trillo I."/>
            <person name="Young S.K."/>
            <person name="Zeng Q."/>
            <person name="Gargeya S."/>
            <person name="Alvarado L."/>
            <person name="Berlin A."/>
            <person name="Chapman S.B."/>
            <person name="Chen Z."/>
            <person name="Freedman E."/>
            <person name="Gellesch M."/>
            <person name="Goldberg J."/>
            <person name="Griggs A."/>
            <person name="Gujja S."/>
            <person name="Heilman E."/>
            <person name="Heiman D."/>
            <person name="Howarth C."/>
            <person name="Mehta T."/>
            <person name="Neiman D."/>
            <person name="Pearson M."/>
            <person name="Roberts A."/>
            <person name="Saif S."/>
            <person name="Shea T."/>
            <person name="Shenoy N."/>
            <person name="Sisk P."/>
            <person name="Stolte C."/>
            <person name="Sykes S."/>
            <person name="White J."/>
            <person name="Yandava C."/>
            <person name="Haas B."/>
            <person name="Nusbaum C."/>
            <person name="Birren B."/>
        </authorList>
    </citation>
    <scope>NUCLEOTIDE SEQUENCE [LARGE SCALE GENOMIC DNA]</scope>
    <source>
        <strain evidence="1">ATCC 50818</strain>
    </source>
</reference>
<organism evidence="2">
    <name type="scientific">Salpingoeca rosetta (strain ATCC 50818 / BSB-021)</name>
    <dbReference type="NCBI Taxonomy" id="946362"/>
    <lineage>
        <taxon>Eukaryota</taxon>
        <taxon>Choanoflagellata</taxon>
        <taxon>Craspedida</taxon>
        <taxon>Salpingoecidae</taxon>
        <taxon>Salpingoeca</taxon>
    </lineage>
</organism>
<protein>
    <submittedName>
        <fullName evidence="1">Uncharacterized protein</fullName>
    </submittedName>
</protein>
<keyword evidence="2" id="KW-1185">Reference proteome</keyword>
<sequence>MSRPYPCPRLGPGKCCITLFCPEFCKMTDRELLQCLPKAQAHLRLRCQILASELAKRPTDKGAAKMLSVYRRLQQLSMDANGLKLLLLEGFCVFCLRLFQDCSCRYASNPRVPLPS</sequence>
<dbReference type="RefSeq" id="XP_004994350.1">
    <property type="nucleotide sequence ID" value="XM_004994293.1"/>
</dbReference>